<sequence length="145" mass="16448">MDPQELNNLTTKAIKMAISQKWQEAEEINKKILQHNPHDIDTLNRQGTVFINLAEYKKAKAVFEKALALDSLNSIALKNLKLLKAKRAVHQVVVPGKYNLKGALKAPDKHTRQKTKPYIKHAGLEEEDSENPPFDEDPSLQDLDE</sequence>
<keyword evidence="1" id="KW-0802">TPR repeat</keyword>
<dbReference type="PROSITE" id="PS50005">
    <property type="entry name" value="TPR"/>
    <property type="match status" value="1"/>
</dbReference>
<feature type="region of interest" description="Disordered" evidence="2">
    <location>
        <begin position="104"/>
        <end position="145"/>
    </location>
</feature>
<evidence type="ECO:0000256" key="1">
    <source>
        <dbReference type="PROSITE-ProRule" id="PRU00339"/>
    </source>
</evidence>
<dbReference type="InterPro" id="IPR019734">
    <property type="entry name" value="TPR_rpt"/>
</dbReference>
<protein>
    <submittedName>
        <fullName evidence="3">Uncharacterized protein</fullName>
    </submittedName>
</protein>
<dbReference type="Proteomes" id="UP000230340">
    <property type="component" value="Unassembled WGS sequence"/>
</dbReference>
<dbReference type="InterPro" id="IPR011990">
    <property type="entry name" value="TPR-like_helical_dom_sf"/>
</dbReference>
<proteinExistence type="predicted"/>
<feature type="compositionally biased region" description="Acidic residues" evidence="2">
    <location>
        <begin position="125"/>
        <end position="145"/>
    </location>
</feature>
<dbReference type="Gene3D" id="1.25.40.10">
    <property type="entry name" value="Tetratricopeptide repeat domain"/>
    <property type="match status" value="1"/>
</dbReference>
<accession>A0A2H0XE61</accession>
<gene>
    <name evidence="3" type="ORF">COT49_01595</name>
</gene>
<dbReference type="SUPFAM" id="SSF48452">
    <property type="entry name" value="TPR-like"/>
    <property type="match status" value="1"/>
</dbReference>
<evidence type="ECO:0000313" key="3">
    <source>
        <dbReference type="EMBL" id="PIS23172.1"/>
    </source>
</evidence>
<evidence type="ECO:0000313" key="4">
    <source>
        <dbReference type="Proteomes" id="UP000230340"/>
    </source>
</evidence>
<dbReference type="AlphaFoldDB" id="A0A2H0XE61"/>
<organism evidence="3 4">
    <name type="scientific">candidate division WWE3 bacterium CG08_land_8_20_14_0_20_40_13</name>
    <dbReference type="NCBI Taxonomy" id="1975084"/>
    <lineage>
        <taxon>Bacteria</taxon>
        <taxon>Katanobacteria</taxon>
    </lineage>
</organism>
<dbReference type="EMBL" id="PEYT01000010">
    <property type="protein sequence ID" value="PIS23172.1"/>
    <property type="molecule type" value="Genomic_DNA"/>
</dbReference>
<feature type="repeat" description="TPR" evidence="1">
    <location>
        <begin position="40"/>
        <end position="73"/>
    </location>
</feature>
<name>A0A2H0XE61_UNCKA</name>
<comment type="caution">
    <text evidence="3">The sequence shown here is derived from an EMBL/GenBank/DDBJ whole genome shotgun (WGS) entry which is preliminary data.</text>
</comment>
<evidence type="ECO:0000256" key="2">
    <source>
        <dbReference type="SAM" id="MobiDB-lite"/>
    </source>
</evidence>
<reference evidence="4" key="1">
    <citation type="submission" date="2017-09" db="EMBL/GenBank/DDBJ databases">
        <title>Depth-based differentiation of microbial function through sediment-hosted aquifers and enrichment of novel symbionts in the deep terrestrial subsurface.</title>
        <authorList>
            <person name="Probst A.J."/>
            <person name="Ladd B."/>
            <person name="Jarett J.K."/>
            <person name="Geller-Mcgrath D.E."/>
            <person name="Sieber C.M.K."/>
            <person name="Emerson J.B."/>
            <person name="Anantharaman K."/>
            <person name="Thomas B.C."/>
            <person name="Malmstrom R."/>
            <person name="Stieglmeier M."/>
            <person name="Klingl A."/>
            <person name="Woyke T."/>
            <person name="Ryan C.M."/>
            <person name="Banfield J.F."/>
        </authorList>
    </citation>
    <scope>NUCLEOTIDE SEQUENCE [LARGE SCALE GENOMIC DNA]</scope>
</reference>